<proteinExistence type="predicted"/>
<organism evidence="2 3">
    <name type="scientific">Vitrella brassicaformis (strain CCMP3155)</name>
    <dbReference type="NCBI Taxonomy" id="1169540"/>
    <lineage>
        <taxon>Eukaryota</taxon>
        <taxon>Sar</taxon>
        <taxon>Alveolata</taxon>
        <taxon>Colpodellida</taxon>
        <taxon>Vitrellaceae</taxon>
        <taxon>Vitrella</taxon>
    </lineage>
</organism>
<name>A0A0G4G5F2_VITBC</name>
<feature type="region of interest" description="Disordered" evidence="1">
    <location>
        <begin position="448"/>
        <end position="522"/>
    </location>
</feature>
<feature type="compositionally biased region" description="Basic and acidic residues" evidence="1">
    <location>
        <begin position="38"/>
        <end position="50"/>
    </location>
</feature>
<feature type="region of interest" description="Disordered" evidence="1">
    <location>
        <begin position="13"/>
        <end position="56"/>
    </location>
</feature>
<accession>A0A0G4G5F2</accession>
<feature type="compositionally biased region" description="Polar residues" evidence="1">
    <location>
        <begin position="20"/>
        <end position="37"/>
    </location>
</feature>
<feature type="compositionally biased region" description="Low complexity" evidence="1">
    <location>
        <begin position="487"/>
        <end position="498"/>
    </location>
</feature>
<dbReference type="AlphaFoldDB" id="A0A0G4G5F2"/>
<dbReference type="PROSITE" id="PS50096">
    <property type="entry name" value="IQ"/>
    <property type="match status" value="1"/>
</dbReference>
<evidence type="ECO:0000313" key="3">
    <source>
        <dbReference type="Proteomes" id="UP000041254"/>
    </source>
</evidence>
<reference evidence="2 3" key="1">
    <citation type="submission" date="2014-11" db="EMBL/GenBank/DDBJ databases">
        <authorList>
            <person name="Zhu J."/>
            <person name="Qi W."/>
            <person name="Song R."/>
        </authorList>
    </citation>
    <scope>NUCLEOTIDE SEQUENCE [LARGE SCALE GENOMIC DNA]</scope>
</reference>
<dbReference type="Proteomes" id="UP000041254">
    <property type="component" value="Unassembled WGS sequence"/>
</dbReference>
<feature type="region of interest" description="Disordered" evidence="1">
    <location>
        <begin position="634"/>
        <end position="669"/>
    </location>
</feature>
<dbReference type="InParanoid" id="A0A0G4G5F2"/>
<dbReference type="VEuPathDB" id="CryptoDB:Vbra_9684"/>
<evidence type="ECO:0000256" key="1">
    <source>
        <dbReference type="SAM" id="MobiDB-lite"/>
    </source>
</evidence>
<evidence type="ECO:0000313" key="2">
    <source>
        <dbReference type="EMBL" id="CEM23465.1"/>
    </source>
</evidence>
<keyword evidence="3" id="KW-1185">Reference proteome</keyword>
<sequence>MFLKTATDFRNGASFEEGSATRQPLLNPQQPSGLTPDNTKERRLAPRNEDGGENCSSHKPLALCNTAHSSAVASSSHLTVSHLANKPRVLPNEPLLTPLLLRREKLERQAKLLGLCDDEWDRFHDCSTPKLLRCLEIKEYRRRQAAALRIQSRWRTFRWCVNYYWVVRRYHDAQRRIVAYWRFYSRYKKPRFHRMLRQLTEKWANRRIKDAVFGVTHKKRVLREMRFQKLDPILQPFEKLKRDNEYRAACAIQRLYLRHYFQHGQRTGFFRLRAALLIQRAYREHRRRRKLAMRRRLKRAHTSGMEKLRRVTRGVRHIFSLTKAPVANNTSAVLIRSTSSRRTRISLPSSSNLQGEGEGNDQEHADGERVGGDVEAGLLGRSMSRGSLRTSVKVLYEPAVVEKVRDRQAQYYDSLLQPVTTARRATVAGGTSRFSLSRHSALMASISLHPRRASKQPPTVHASTPRGQTRMVKRASCTPKPRRRNARSSVRQARASASGHHQQPPEEHANKAEEAPQPTAGKPSLLVCLAEQPKEVRMREARQQQGQKAASLAALPPSAALHKPKPHRTRTMHYRGSLDSSRTSILKHTSRRPGRMRNGLRRLSSARIAAIKSALLGGQQLLFEDDLYVMMEEDKQGRERPKANRSLTLPNLGKCGEADSETGSVEDGA</sequence>
<gene>
    <name evidence="2" type="ORF">Vbra_9684</name>
</gene>
<dbReference type="EMBL" id="CDMY01000569">
    <property type="protein sequence ID" value="CEM23465.1"/>
    <property type="molecule type" value="Genomic_DNA"/>
</dbReference>
<feature type="region of interest" description="Disordered" evidence="1">
    <location>
        <begin position="341"/>
        <end position="369"/>
    </location>
</feature>
<protein>
    <submittedName>
        <fullName evidence="2">Uncharacterized protein</fullName>
    </submittedName>
</protein>
<feature type="compositionally biased region" description="Basic and acidic residues" evidence="1">
    <location>
        <begin position="503"/>
        <end position="514"/>
    </location>
</feature>